<comment type="subunit">
    <text evidence="1">Component of the NDC80 complex.</text>
</comment>
<keyword evidence="1" id="KW-0995">Kinetochore</keyword>
<dbReference type="Proteomes" id="UP000740883">
    <property type="component" value="Unassembled WGS sequence"/>
</dbReference>
<evidence type="ECO:0000256" key="2">
    <source>
        <dbReference type="SAM" id="Coils"/>
    </source>
</evidence>
<keyword evidence="1" id="KW-0132">Cell division</keyword>
<dbReference type="AlphaFoldDB" id="A0A9P6H2J5"/>
<comment type="function">
    <text evidence="1">Acts as a component of the essential kinetochore-associated NDC80 complex, which is required for chromosome segregation and spindle checkpoint activity.</text>
</comment>
<name>A0A9P6H2J5_9MICR</name>
<dbReference type="InterPro" id="IPR013252">
    <property type="entry name" value="Ndc80_Spc24"/>
</dbReference>
<feature type="coiled-coil region" evidence="2">
    <location>
        <begin position="43"/>
        <end position="112"/>
    </location>
</feature>
<keyword evidence="1" id="KW-0539">Nucleus</keyword>
<dbReference type="Pfam" id="PF08286">
    <property type="entry name" value="Spc24"/>
    <property type="match status" value="1"/>
</dbReference>
<sequence length="174" mass="20394">MNNSKNILEEILKLDSSFLDSSLLQNILSKKSRSTPTTASTPLEILKKKNLNLSNEIEKLRILENKKNEIYNKINNERLKLAKKYICDEDSIMNLRNILETQEREIEDLNKALVNVNKPSYNQLYLGILRGLGVDFSKNICRIRNRRLKNIVEVEIDKKDEPVYLTTNRIWENM</sequence>
<evidence type="ECO:0000313" key="3">
    <source>
        <dbReference type="EMBL" id="KAF9764933.1"/>
    </source>
</evidence>
<evidence type="ECO:0000256" key="1">
    <source>
        <dbReference type="RuleBase" id="RU368011"/>
    </source>
</evidence>
<evidence type="ECO:0000313" key="4">
    <source>
        <dbReference type="Proteomes" id="UP000740883"/>
    </source>
</evidence>
<keyword evidence="1" id="KW-0131">Cell cycle</keyword>
<dbReference type="GO" id="GO:0005634">
    <property type="term" value="C:nucleus"/>
    <property type="evidence" value="ECO:0007669"/>
    <property type="project" value="UniProtKB-SubCell"/>
</dbReference>
<keyword evidence="4" id="KW-1185">Reference proteome</keyword>
<proteinExistence type="inferred from homology"/>
<keyword evidence="2" id="KW-0175">Coiled coil</keyword>
<dbReference type="GO" id="GO:0051301">
    <property type="term" value="P:cell division"/>
    <property type="evidence" value="ECO:0007669"/>
    <property type="project" value="UniProtKB-UniRule"/>
</dbReference>
<comment type="caution">
    <text evidence="3">The sequence shown here is derived from an EMBL/GenBank/DDBJ whole genome shotgun (WGS) entry which is preliminary data.</text>
</comment>
<comment type="subcellular location">
    <subcellularLocation>
        <location evidence="1">Nucleus</location>
    </subcellularLocation>
    <subcellularLocation>
        <location evidence="1">Chromosome</location>
        <location evidence="1">Centromere</location>
        <location evidence="1">Kinetochore</location>
    </subcellularLocation>
</comment>
<reference evidence="3 4" key="1">
    <citation type="journal article" date="2020" name="Genome Biol. Evol.">
        <title>Comparative genomics of strictly vertically transmitted, feminizing microsporidia endosymbionts of amphipod crustaceans.</title>
        <authorList>
            <person name="Cormier A."/>
            <person name="Chebbi M.A."/>
            <person name="Giraud I."/>
            <person name="Wattier R."/>
            <person name="Teixeira M."/>
            <person name="Gilbert C."/>
            <person name="Rigaud T."/>
            <person name="Cordaux R."/>
        </authorList>
    </citation>
    <scope>NUCLEOTIDE SEQUENCE [LARGE SCALE GENOMIC DNA]</scope>
    <source>
        <strain evidence="3 4">Ou3-Ou53</strain>
    </source>
</reference>
<dbReference type="GO" id="GO:0000776">
    <property type="term" value="C:kinetochore"/>
    <property type="evidence" value="ECO:0007669"/>
    <property type="project" value="UniProtKB-KW"/>
</dbReference>
<keyword evidence="1" id="KW-0158">Chromosome</keyword>
<accession>A0A9P6H2J5</accession>
<gene>
    <name evidence="3" type="ORF">NGRA_0155</name>
</gene>
<keyword evidence="1" id="KW-0498">Mitosis</keyword>
<dbReference type="EMBL" id="SBJO01000004">
    <property type="protein sequence ID" value="KAF9764933.1"/>
    <property type="molecule type" value="Genomic_DNA"/>
</dbReference>
<comment type="similarity">
    <text evidence="1">Belongs to the SPC24 family.</text>
</comment>
<dbReference type="OrthoDB" id="2195638at2759"/>
<protein>
    <recommendedName>
        <fullName evidence="1">Kinetochore protein Spc24</fullName>
    </recommendedName>
</protein>
<keyword evidence="1" id="KW-0137">Centromere</keyword>
<organism evidence="3 4">
    <name type="scientific">Nosema granulosis</name>
    <dbReference type="NCBI Taxonomy" id="83296"/>
    <lineage>
        <taxon>Eukaryota</taxon>
        <taxon>Fungi</taxon>
        <taxon>Fungi incertae sedis</taxon>
        <taxon>Microsporidia</taxon>
        <taxon>Nosematidae</taxon>
        <taxon>Nosema</taxon>
    </lineage>
</organism>